<evidence type="ECO:0000313" key="4">
    <source>
        <dbReference type="EMBL" id="VAW85287.1"/>
    </source>
</evidence>
<keyword evidence="4" id="KW-0326">Glycosidase</keyword>
<reference evidence="4" key="1">
    <citation type="submission" date="2018-06" db="EMBL/GenBank/DDBJ databases">
        <authorList>
            <person name="Zhirakovskaya E."/>
        </authorList>
    </citation>
    <scope>NUCLEOTIDE SEQUENCE</scope>
</reference>
<sequence>MKLLFTALAIAVLASLSAVIHASPLEQQRLLYLSAEKTIAKGYITQYKKTRYKIKDYVLFPYLEYKYLAYRIHLTKATDIKNFIEKYKDSPLANKLQYKWLKSLARHRLWNKLIQHYQISDDTKLNCQYRSALLRKGQRKKALHNIESLWLVGKSQPDACTPLFKAGKKNGIITQDLILQRASLAMKKGQLRLARYLARSLNEAQRNTITLWLRTHKKPHTVTQKKYFTNSNPLHHDILAYGMRRLAFRDLKTATSTWPNLDAHFNFPPQHSAKINNTLGILLAQRKEPAALNWLTAITSTQETPRSREWRVRSTLQGGDWSLTLSAIDRLSVDERQQHRWRYWRARALEALGFIAEANQLYVDLAASRNYHGFLAADRLGLPYSLQNTPLLFERKTLKKLEHIPAVARAKELFALNRMADARREWVFARQSMDKQQVALAAELALEWGWHSQAIFTAAKAKYWNNVPLRFPLDYRETVEHQANNYDIEPAWIYGILRQESAFISDARSHKGALGLMQLMPSTGKYIAKRVKKKFNNKYDLLVADQNIELGSAYLKYVKNRLYDNPVLATAAYNAGVTRVRRWLPDGFEMHTDAWIETIPYDETRHYLESVMAFTAIYNWRLNENTDLKLQDFMPAVISKKKFLTKKM</sequence>
<name>A0A3B0ZCV0_9ZZZZ</name>
<dbReference type="Pfam" id="PF01464">
    <property type="entry name" value="SLT"/>
    <property type="match status" value="1"/>
</dbReference>
<dbReference type="CDD" id="cd13401">
    <property type="entry name" value="Slt70-like"/>
    <property type="match status" value="1"/>
</dbReference>
<gene>
    <name evidence="4" type="ORF">MNBD_GAMMA16-127</name>
</gene>
<protein>
    <submittedName>
        <fullName evidence="4">Soluble lytic murein transglycosylase</fullName>
        <ecNumber evidence="4">3.2.1.-</ecNumber>
    </submittedName>
</protein>
<dbReference type="SUPFAM" id="SSF53955">
    <property type="entry name" value="Lysozyme-like"/>
    <property type="match status" value="1"/>
</dbReference>
<feature type="domain" description="Transglycosylase SLT" evidence="2">
    <location>
        <begin position="479"/>
        <end position="584"/>
    </location>
</feature>
<feature type="domain" description="Lytic transglycosylase superhelical linker" evidence="3">
    <location>
        <begin position="401"/>
        <end position="466"/>
    </location>
</feature>
<evidence type="ECO:0000256" key="1">
    <source>
        <dbReference type="ARBA" id="ARBA00022729"/>
    </source>
</evidence>
<keyword evidence="1" id="KW-0732">Signal</keyword>
<dbReference type="AlphaFoldDB" id="A0A3B0ZCV0"/>
<accession>A0A3B0ZCV0</accession>
<dbReference type="InterPro" id="IPR008258">
    <property type="entry name" value="Transglycosylase_SLT_dom_1"/>
</dbReference>
<dbReference type="InterPro" id="IPR037061">
    <property type="entry name" value="Lytic_TGlycoase_superhlx_L_sf"/>
</dbReference>
<dbReference type="Gene3D" id="1.10.530.10">
    <property type="match status" value="1"/>
</dbReference>
<organism evidence="4">
    <name type="scientific">hydrothermal vent metagenome</name>
    <dbReference type="NCBI Taxonomy" id="652676"/>
    <lineage>
        <taxon>unclassified sequences</taxon>
        <taxon>metagenomes</taxon>
        <taxon>ecological metagenomes</taxon>
    </lineage>
</organism>
<evidence type="ECO:0000259" key="2">
    <source>
        <dbReference type="Pfam" id="PF01464"/>
    </source>
</evidence>
<keyword evidence="4" id="KW-0378">Hydrolase</keyword>
<dbReference type="Pfam" id="PF14718">
    <property type="entry name" value="SLT_L"/>
    <property type="match status" value="1"/>
</dbReference>
<dbReference type="GO" id="GO:0004553">
    <property type="term" value="F:hydrolase activity, hydrolyzing O-glycosyl compounds"/>
    <property type="evidence" value="ECO:0007669"/>
    <property type="project" value="InterPro"/>
</dbReference>
<dbReference type="Gene3D" id="1.25.20.10">
    <property type="entry name" value="Bacterial muramidases"/>
    <property type="match status" value="1"/>
</dbReference>
<dbReference type="EMBL" id="UOFO01000066">
    <property type="protein sequence ID" value="VAW85287.1"/>
    <property type="molecule type" value="Genomic_DNA"/>
</dbReference>
<dbReference type="EC" id="3.2.1.-" evidence="4"/>
<dbReference type="InterPro" id="IPR008939">
    <property type="entry name" value="Lytic_TGlycosylase_superhlx_U"/>
</dbReference>
<dbReference type="PANTHER" id="PTHR37423">
    <property type="entry name" value="SOLUBLE LYTIC MUREIN TRANSGLYCOSYLASE-RELATED"/>
    <property type="match status" value="1"/>
</dbReference>
<dbReference type="Gene3D" id="1.10.1240.20">
    <property type="entry name" value="Lytic transglycosylase, superhelical linker domain"/>
    <property type="match status" value="1"/>
</dbReference>
<dbReference type="SUPFAM" id="SSF48435">
    <property type="entry name" value="Bacterial muramidases"/>
    <property type="match status" value="1"/>
</dbReference>
<dbReference type="InterPro" id="IPR023346">
    <property type="entry name" value="Lysozyme-like_dom_sf"/>
</dbReference>
<evidence type="ECO:0000259" key="3">
    <source>
        <dbReference type="Pfam" id="PF14718"/>
    </source>
</evidence>
<proteinExistence type="predicted"/>
<dbReference type="GO" id="GO:0042597">
    <property type="term" value="C:periplasmic space"/>
    <property type="evidence" value="ECO:0007669"/>
    <property type="project" value="InterPro"/>
</dbReference>
<dbReference type="PANTHER" id="PTHR37423:SF5">
    <property type="entry name" value="SOLUBLE LYTIC MUREIN TRANSGLYCOSYLASE"/>
    <property type="match status" value="1"/>
</dbReference>
<dbReference type="InterPro" id="IPR012289">
    <property type="entry name" value="Lytic_TGlycosylase_superhlx_L"/>
</dbReference>